<evidence type="ECO:0000256" key="2">
    <source>
        <dbReference type="ARBA" id="ARBA00010971"/>
    </source>
</evidence>
<accession>A0A9Q1C5D2</accession>
<feature type="chain" id="PRO_5040314792" evidence="7">
    <location>
        <begin position="20"/>
        <end position="139"/>
    </location>
</feature>
<dbReference type="GO" id="GO:0007548">
    <property type="term" value="P:sex differentiation"/>
    <property type="evidence" value="ECO:0007669"/>
    <property type="project" value="UniProtKB-KW"/>
</dbReference>
<feature type="active site" description="Proton acceptor" evidence="5">
    <location>
        <position position="68"/>
    </location>
</feature>
<organism evidence="8 9">
    <name type="scientific">Holothuria leucospilota</name>
    <name type="common">Black long sea cucumber</name>
    <name type="synonym">Mertensiothuria leucospilota</name>
    <dbReference type="NCBI Taxonomy" id="206669"/>
    <lineage>
        <taxon>Eukaryota</taxon>
        <taxon>Metazoa</taxon>
        <taxon>Echinodermata</taxon>
        <taxon>Eleutherozoa</taxon>
        <taxon>Echinozoa</taxon>
        <taxon>Holothuroidea</taxon>
        <taxon>Aspidochirotacea</taxon>
        <taxon>Aspidochirotida</taxon>
        <taxon>Holothuriidae</taxon>
        <taxon>Holothuria</taxon>
    </lineage>
</organism>
<dbReference type="PANTHER" id="PTHR12258">
    <property type="entry name" value="JANUS-A/JANUS-B"/>
    <property type="match status" value="1"/>
</dbReference>
<comment type="caution">
    <text evidence="8">The sequence shown here is derived from an EMBL/GenBank/DDBJ whole genome shotgun (WGS) entry which is preliminary data.</text>
</comment>
<comment type="similarity">
    <text evidence="2">Belongs to the janus family.</text>
</comment>
<keyword evidence="9" id="KW-1185">Reference proteome</keyword>
<evidence type="ECO:0000256" key="7">
    <source>
        <dbReference type="SAM" id="SignalP"/>
    </source>
</evidence>
<dbReference type="OrthoDB" id="10249612at2759"/>
<feature type="binding site" evidence="6">
    <location>
        <position position="43"/>
    </location>
    <ligand>
        <name>substrate</name>
    </ligand>
</feature>
<dbReference type="Proteomes" id="UP001152320">
    <property type="component" value="Chromosome 7"/>
</dbReference>
<dbReference type="GO" id="GO:0030154">
    <property type="term" value="P:cell differentiation"/>
    <property type="evidence" value="ECO:0007669"/>
    <property type="project" value="UniProtKB-KW"/>
</dbReference>
<dbReference type="InterPro" id="IPR038596">
    <property type="entry name" value="Janus_sf"/>
</dbReference>
<dbReference type="PANTHER" id="PTHR12258:SF5">
    <property type="entry name" value="BCDNA.GH02250-RELATED"/>
    <property type="match status" value="1"/>
</dbReference>
<dbReference type="Gene3D" id="3.50.20.20">
    <property type="entry name" value="Janus/Ocnus"/>
    <property type="match status" value="1"/>
</dbReference>
<keyword evidence="4" id="KW-0726">Sexual differentiation</keyword>
<protein>
    <submittedName>
        <fullName evidence="8">14 kDa phosphohistidine phosphatase</fullName>
    </submittedName>
</protein>
<evidence type="ECO:0000313" key="9">
    <source>
        <dbReference type="Proteomes" id="UP001152320"/>
    </source>
</evidence>
<dbReference type="Pfam" id="PF05005">
    <property type="entry name" value="Ocnus"/>
    <property type="match status" value="1"/>
</dbReference>
<evidence type="ECO:0000256" key="4">
    <source>
        <dbReference type="ARBA" id="ARBA00022928"/>
    </source>
</evidence>
<dbReference type="SUPFAM" id="SSF143724">
    <property type="entry name" value="PHP14-like"/>
    <property type="match status" value="1"/>
</dbReference>
<feature type="signal peptide" evidence="7">
    <location>
        <begin position="1"/>
        <end position="19"/>
    </location>
</feature>
<evidence type="ECO:0000256" key="6">
    <source>
        <dbReference type="PIRSR" id="PIRSR607702-2"/>
    </source>
</evidence>
<evidence type="ECO:0000313" key="8">
    <source>
        <dbReference type="EMBL" id="KAJ8038480.1"/>
    </source>
</evidence>
<gene>
    <name evidence="8" type="ORF">HOLleu_15917</name>
</gene>
<dbReference type="GO" id="GO:0005829">
    <property type="term" value="C:cytosol"/>
    <property type="evidence" value="ECO:0007669"/>
    <property type="project" value="TreeGrafter"/>
</dbReference>
<dbReference type="AlphaFoldDB" id="A0A9Q1C5D2"/>
<keyword evidence="7" id="KW-0732">Signal</keyword>
<proteinExistence type="inferred from homology"/>
<name>A0A9Q1C5D2_HOLLE</name>
<evidence type="ECO:0000256" key="1">
    <source>
        <dbReference type="ARBA" id="ARBA00002508"/>
    </source>
</evidence>
<dbReference type="EMBL" id="JAIZAY010000007">
    <property type="protein sequence ID" value="KAJ8038480.1"/>
    <property type="molecule type" value="Genomic_DNA"/>
</dbReference>
<comment type="function">
    <text evidence="1">JanA and janB regulate somatic sex differentiation.</text>
</comment>
<keyword evidence="3" id="KW-0221">Differentiation</keyword>
<dbReference type="InterPro" id="IPR007702">
    <property type="entry name" value="Janus"/>
</dbReference>
<dbReference type="GO" id="GO:0101006">
    <property type="term" value="F:protein histidine phosphatase activity"/>
    <property type="evidence" value="ECO:0007669"/>
    <property type="project" value="TreeGrafter"/>
</dbReference>
<reference evidence="8" key="1">
    <citation type="submission" date="2021-10" db="EMBL/GenBank/DDBJ databases">
        <title>Tropical sea cucumber genome reveals ecological adaptation and Cuvierian tubules defense mechanism.</title>
        <authorList>
            <person name="Chen T."/>
        </authorList>
    </citation>
    <scope>NUCLEOTIDE SEQUENCE</scope>
    <source>
        <strain evidence="8">Nanhai2018</strain>
        <tissue evidence="8">Muscle</tissue>
    </source>
</reference>
<evidence type="ECO:0000256" key="5">
    <source>
        <dbReference type="PIRSR" id="PIRSR607702-1"/>
    </source>
</evidence>
<sequence length="139" mass="15811">MLRFRQLLLALNLIKYSEACFTTTMATIDSIPLVDIDPSGRFKYVLIKAKSGSREKMFVRGFSWGSYHADIYEDFESKHRGLDLECLGGGRIEHSPESKKILVYGYSMGFGRADHSITVSLLKERYPSYSSITFSNEGY</sequence>
<evidence type="ECO:0000256" key="3">
    <source>
        <dbReference type="ARBA" id="ARBA00022782"/>
    </source>
</evidence>